<evidence type="ECO:0000256" key="1">
    <source>
        <dbReference type="SAM" id="Phobius"/>
    </source>
</evidence>
<dbReference type="Proteomes" id="UP000054032">
    <property type="component" value="Unassembled WGS sequence"/>
</dbReference>
<keyword evidence="1" id="KW-1133">Transmembrane helix</keyword>
<dbReference type="HOGENOM" id="CLU_2612404_0_0_1"/>
<dbReference type="KEGG" id="bor:COCMIDRAFT_48734"/>
<protein>
    <submittedName>
        <fullName evidence="2">Uncharacterized protein</fullName>
    </submittedName>
</protein>
<evidence type="ECO:0000313" key="3">
    <source>
        <dbReference type="Proteomes" id="UP000054032"/>
    </source>
</evidence>
<dbReference type="GeneID" id="19124414"/>
<keyword evidence="1" id="KW-0812">Transmembrane</keyword>
<keyword evidence="1" id="KW-0472">Membrane</keyword>
<dbReference type="EMBL" id="KI964041">
    <property type="protein sequence ID" value="EUC43061.1"/>
    <property type="molecule type" value="Genomic_DNA"/>
</dbReference>
<sequence>MSNKHDSEINATLQIIFGAAGILSVIVALLGLHHQDALVFVLYRRLRYSRAQIAYEMNDDIASSDSTISNQAMPVSNDP</sequence>
<proteinExistence type="predicted"/>
<dbReference type="RefSeq" id="XP_007690445.1">
    <property type="nucleotide sequence ID" value="XM_007692255.1"/>
</dbReference>
<feature type="transmembrane region" description="Helical" evidence="1">
    <location>
        <begin position="15"/>
        <end position="43"/>
    </location>
</feature>
<dbReference type="OrthoDB" id="3693272at2759"/>
<organism evidence="2 3">
    <name type="scientific">Bipolaris oryzae ATCC 44560</name>
    <dbReference type="NCBI Taxonomy" id="930090"/>
    <lineage>
        <taxon>Eukaryota</taxon>
        <taxon>Fungi</taxon>
        <taxon>Dikarya</taxon>
        <taxon>Ascomycota</taxon>
        <taxon>Pezizomycotina</taxon>
        <taxon>Dothideomycetes</taxon>
        <taxon>Pleosporomycetidae</taxon>
        <taxon>Pleosporales</taxon>
        <taxon>Pleosporineae</taxon>
        <taxon>Pleosporaceae</taxon>
        <taxon>Bipolaris</taxon>
    </lineage>
</organism>
<gene>
    <name evidence="2" type="ORF">COCMIDRAFT_48734</name>
</gene>
<keyword evidence="3" id="KW-1185">Reference proteome</keyword>
<name>W6ZHM3_COCMI</name>
<reference evidence="2 3" key="1">
    <citation type="journal article" date="2013" name="PLoS Genet.">
        <title>Comparative genome structure, secondary metabolite, and effector coding capacity across Cochliobolus pathogens.</title>
        <authorList>
            <person name="Condon B.J."/>
            <person name="Leng Y."/>
            <person name="Wu D."/>
            <person name="Bushley K.E."/>
            <person name="Ohm R.A."/>
            <person name="Otillar R."/>
            <person name="Martin J."/>
            <person name="Schackwitz W."/>
            <person name="Grimwood J."/>
            <person name="MohdZainudin N."/>
            <person name="Xue C."/>
            <person name="Wang R."/>
            <person name="Manning V.A."/>
            <person name="Dhillon B."/>
            <person name="Tu Z.J."/>
            <person name="Steffenson B.J."/>
            <person name="Salamov A."/>
            <person name="Sun H."/>
            <person name="Lowry S."/>
            <person name="LaButti K."/>
            <person name="Han J."/>
            <person name="Copeland A."/>
            <person name="Lindquist E."/>
            <person name="Barry K."/>
            <person name="Schmutz J."/>
            <person name="Baker S.E."/>
            <person name="Ciuffetti L.M."/>
            <person name="Grigoriev I.V."/>
            <person name="Zhong S."/>
            <person name="Turgeon B.G."/>
        </authorList>
    </citation>
    <scope>NUCLEOTIDE SEQUENCE [LARGE SCALE GENOMIC DNA]</scope>
    <source>
        <strain evidence="2 3">ATCC 44560</strain>
    </source>
</reference>
<accession>W6ZHM3</accession>
<evidence type="ECO:0000313" key="2">
    <source>
        <dbReference type="EMBL" id="EUC43061.1"/>
    </source>
</evidence>
<feature type="non-terminal residue" evidence="2">
    <location>
        <position position="79"/>
    </location>
</feature>
<dbReference type="AlphaFoldDB" id="W6ZHM3"/>